<feature type="compositionally biased region" description="Low complexity" evidence="1">
    <location>
        <begin position="402"/>
        <end position="417"/>
    </location>
</feature>
<sequence>MTGSTLASSSYGPALQRQHTLRPQQQQQQPQSQIQAQARRPKLLIPSASSPLAGGSYAARSEREKGKAPEQEREREHGPQTADEREPWTLSLAALERFLSARDEHRVLFILGDPPATALHPLLSSPSLAGSLVLLASLSPSPLPAPMLHPIPPSHPTIRTLKPESGSSSKAPQPEAVRVMRLLERGERAARAWRRQQQQQHHHHHLQQSFLASSVGEAQRELDSLSELSSPGTPPTPEHSRPPSPNASASGGGGVFGFSRIARRASGSPAGASPLPKERAFDAVVLFLPAHLLTSAAALGGSDFEFRAHAAHAQLKLAILVSTLAAPFLVSRREAEAARADKRTSGESAASLELNSPSEKRGMLGMLRPKMRKLSSSSSASTSTSTTSSSARRPPPIQLPHSLSTSTSNSSSSTLPNSLAFSLSSHSHAPLSLPAQLVHVLPPSLDKPTQATLARSLDGFLASFHSGSARSAPDSPGALAMQTIHTSLLPLGALADPVSLPVTSNIRLVQAEQRFSPLELLLAGCVRPPAGRTTRWLPSLHPPDTLLLPSHVLTASASSASPLSGHSGPPSAPLSSASTEGSPLLSPSHPLSKLSIPIRSHVLHSRAEGLGKHRSGHEDRRALVLDPGLQGALPTPPESEGSEEGGVGDGDEVRTPTTAGSVATVKKRRGRGRAVHQDGVYTSGQDGVGEGRGVFLLEYCIPDYM</sequence>
<feature type="region of interest" description="Disordered" evidence="1">
    <location>
        <begin position="1"/>
        <end position="87"/>
    </location>
</feature>
<feature type="region of interest" description="Disordered" evidence="1">
    <location>
        <begin position="558"/>
        <end position="591"/>
    </location>
</feature>
<feature type="compositionally biased region" description="Basic and acidic residues" evidence="1">
    <location>
        <begin position="60"/>
        <end position="87"/>
    </location>
</feature>
<feature type="compositionally biased region" description="Polar residues" evidence="1">
    <location>
        <begin position="1"/>
        <end position="11"/>
    </location>
</feature>
<feature type="region of interest" description="Disordered" evidence="1">
    <location>
        <begin position="153"/>
        <end position="175"/>
    </location>
</feature>
<feature type="region of interest" description="Disordered" evidence="1">
    <location>
        <begin position="221"/>
        <end position="255"/>
    </location>
</feature>
<proteinExistence type="predicted"/>
<dbReference type="STRING" id="1353952.A0A165IQF2"/>
<feature type="compositionally biased region" description="Low complexity" evidence="1">
    <location>
        <begin position="375"/>
        <end position="391"/>
    </location>
</feature>
<protein>
    <submittedName>
        <fullName evidence="2">Uncharacterized protein</fullName>
    </submittedName>
</protein>
<feature type="compositionally biased region" description="Basic residues" evidence="1">
    <location>
        <begin position="665"/>
        <end position="674"/>
    </location>
</feature>
<evidence type="ECO:0000313" key="3">
    <source>
        <dbReference type="Proteomes" id="UP000076842"/>
    </source>
</evidence>
<accession>A0A165IQF2</accession>
<evidence type="ECO:0000256" key="1">
    <source>
        <dbReference type="SAM" id="MobiDB-lite"/>
    </source>
</evidence>
<dbReference type="InParanoid" id="A0A165IQF2"/>
<keyword evidence="3" id="KW-1185">Reference proteome</keyword>
<feature type="compositionally biased region" description="Low complexity" evidence="1">
    <location>
        <begin position="16"/>
        <end position="38"/>
    </location>
</feature>
<feature type="compositionally biased region" description="Pro residues" evidence="1">
    <location>
        <begin position="232"/>
        <end position="245"/>
    </location>
</feature>
<gene>
    <name evidence="2" type="ORF">CALCODRAFT_70157</name>
</gene>
<dbReference type="Proteomes" id="UP000076842">
    <property type="component" value="Unassembled WGS sequence"/>
</dbReference>
<name>A0A165IQF2_9BASI</name>
<reference evidence="2 3" key="1">
    <citation type="journal article" date="2016" name="Mol. Biol. Evol.">
        <title>Comparative Genomics of Early-Diverging Mushroom-Forming Fungi Provides Insights into the Origins of Lignocellulose Decay Capabilities.</title>
        <authorList>
            <person name="Nagy L.G."/>
            <person name="Riley R."/>
            <person name="Tritt A."/>
            <person name="Adam C."/>
            <person name="Daum C."/>
            <person name="Floudas D."/>
            <person name="Sun H."/>
            <person name="Yadav J.S."/>
            <person name="Pangilinan J."/>
            <person name="Larsson K.H."/>
            <person name="Matsuura K."/>
            <person name="Barry K."/>
            <person name="Labutti K."/>
            <person name="Kuo R."/>
            <person name="Ohm R.A."/>
            <person name="Bhattacharya S.S."/>
            <person name="Shirouzu T."/>
            <person name="Yoshinaga Y."/>
            <person name="Martin F.M."/>
            <person name="Grigoriev I.V."/>
            <person name="Hibbett D.S."/>
        </authorList>
    </citation>
    <scope>NUCLEOTIDE SEQUENCE [LARGE SCALE GENOMIC DNA]</scope>
    <source>
        <strain evidence="2 3">HHB12733</strain>
    </source>
</reference>
<feature type="region of interest" description="Disordered" evidence="1">
    <location>
        <begin position="628"/>
        <end position="678"/>
    </location>
</feature>
<dbReference type="OrthoDB" id="3265311at2759"/>
<feature type="region of interest" description="Disordered" evidence="1">
    <location>
        <begin position="338"/>
        <end position="417"/>
    </location>
</feature>
<evidence type="ECO:0000313" key="2">
    <source>
        <dbReference type="EMBL" id="KZT60867.1"/>
    </source>
</evidence>
<dbReference type="AlphaFoldDB" id="A0A165IQF2"/>
<dbReference type="EMBL" id="KV423927">
    <property type="protein sequence ID" value="KZT60867.1"/>
    <property type="molecule type" value="Genomic_DNA"/>
</dbReference>
<organism evidence="2 3">
    <name type="scientific">Calocera cornea HHB12733</name>
    <dbReference type="NCBI Taxonomy" id="1353952"/>
    <lineage>
        <taxon>Eukaryota</taxon>
        <taxon>Fungi</taxon>
        <taxon>Dikarya</taxon>
        <taxon>Basidiomycota</taxon>
        <taxon>Agaricomycotina</taxon>
        <taxon>Dacrymycetes</taxon>
        <taxon>Dacrymycetales</taxon>
        <taxon>Dacrymycetaceae</taxon>
        <taxon>Calocera</taxon>
    </lineage>
</organism>
<feature type="region of interest" description="Disordered" evidence="1">
    <location>
        <begin position="190"/>
        <end position="209"/>
    </location>
</feature>